<organism evidence="2 3">
    <name type="scientific">Portunus trituberculatus</name>
    <name type="common">Swimming crab</name>
    <name type="synonym">Neptunus trituberculatus</name>
    <dbReference type="NCBI Taxonomy" id="210409"/>
    <lineage>
        <taxon>Eukaryota</taxon>
        <taxon>Metazoa</taxon>
        <taxon>Ecdysozoa</taxon>
        <taxon>Arthropoda</taxon>
        <taxon>Crustacea</taxon>
        <taxon>Multicrustacea</taxon>
        <taxon>Malacostraca</taxon>
        <taxon>Eumalacostraca</taxon>
        <taxon>Eucarida</taxon>
        <taxon>Decapoda</taxon>
        <taxon>Pleocyemata</taxon>
        <taxon>Brachyura</taxon>
        <taxon>Eubrachyura</taxon>
        <taxon>Portunoidea</taxon>
        <taxon>Portunidae</taxon>
        <taxon>Portuninae</taxon>
        <taxon>Portunus</taxon>
    </lineage>
</organism>
<evidence type="ECO:0000313" key="2">
    <source>
        <dbReference type="EMBL" id="MPC76757.1"/>
    </source>
</evidence>
<comment type="caution">
    <text evidence="2">The sequence shown here is derived from an EMBL/GenBank/DDBJ whole genome shotgun (WGS) entry which is preliminary data.</text>
</comment>
<dbReference type="AlphaFoldDB" id="A0A5B7I5K6"/>
<accession>A0A5B7I5K6</accession>
<gene>
    <name evidence="2" type="ORF">E2C01_071186</name>
</gene>
<feature type="region of interest" description="Disordered" evidence="1">
    <location>
        <begin position="1"/>
        <end position="42"/>
    </location>
</feature>
<protein>
    <submittedName>
        <fullName evidence="2">Uncharacterized protein</fullName>
    </submittedName>
</protein>
<proteinExistence type="predicted"/>
<evidence type="ECO:0000313" key="3">
    <source>
        <dbReference type="Proteomes" id="UP000324222"/>
    </source>
</evidence>
<dbReference type="Proteomes" id="UP000324222">
    <property type="component" value="Unassembled WGS sequence"/>
</dbReference>
<feature type="compositionally biased region" description="Basic and acidic residues" evidence="1">
    <location>
        <begin position="27"/>
        <end position="42"/>
    </location>
</feature>
<dbReference type="EMBL" id="VSRR010044136">
    <property type="protein sequence ID" value="MPC76757.1"/>
    <property type="molecule type" value="Genomic_DNA"/>
</dbReference>
<name>A0A5B7I5K6_PORTR</name>
<evidence type="ECO:0000256" key="1">
    <source>
        <dbReference type="SAM" id="MobiDB-lite"/>
    </source>
</evidence>
<reference evidence="2 3" key="1">
    <citation type="submission" date="2019-05" db="EMBL/GenBank/DDBJ databases">
        <title>Another draft genome of Portunus trituberculatus and its Hox gene families provides insights of decapod evolution.</title>
        <authorList>
            <person name="Jeong J.-H."/>
            <person name="Song I."/>
            <person name="Kim S."/>
            <person name="Choi T."/>
            <person name="Kim D."/>
            <person name="Ryu S."/>
            <person name="Kim W."/>
        </authorList>
    </citation>
    <scope>NUCLEOTIDE SEQUENCE [LARGE SCALE GENOMIC DNA]</scope>
    <source>
        <tissue evidence="2">Muscle</tissue>
    </source>
</reference>
<sequence length="42" mass="4788">MSAPVNGSPETPRMSLARDTRRRGPCKHHEQRQGGRREMEAN</sequence>
<keyword evidence="3" id="KW-1185">Reference proteome</keyword>